<dbReference type="Pfam" id="PF00034">
    <property type="entry name" value="Cytochrom_C"/>
    <property type="match status" value="1"/>
</dbReference>
<dbReference type="SUPFAM" id="SSF46626">
    <property type="entry name" value="Cytochrome c"/>
    <property type="match status" value="1"/>
</dbReference>
<dbReference type="RefSeq" id="WP_085938008.1">
    <property type="nucleotide sequence ID" value="NZ_FUWJ01000018.1"/>
</dbReference>
<sequence>MTGRILTTLLAALVASLLATNASAAEGNAAAGQRVFGRCAACHSAEPGKNGIGPSLSDVFGRKSGTVEGYDYSPSLKSAGITWDSATLDRFLLSPDGLVHGTKMFMTLTNERDRSNVIAYLKTLHP</sequence>
<evidence type="ECO:0000256" key="1">
    <source>
        <dbReference type="ARBA" id="ARBA00022448"/>
    </source>
</evidence>
<evidence type="ECO:0000313" key="9">
    <source>
        <dbReference type="EMBL" id="SKA39896.1"/>
    </source>
</evidence>
<evidence type="ECO:0000259" key="8">
    <source>
        <dbReference type="PROSITE" id="PS51007"/>
    </source>
</evidence>
<keyword evidence="5 6" id="KW-0408">Iron</keyword>
<organism evidence="9 10">
    <name type="scientific">Enhydrobacter aerosaccus</name>
    <dbReference type="NCBI Taxonomy" id="225324"/>
    <lineage>
        <taxon>Bacteria</taxon>
        <taxon>Pseudomonadati</taxon>
        <taxon>Pseudomonadota</taxon>
        <taxon>Alphaproteobacteria</taxon>
        <taxon>Hyphomicrobiales</taxon>
        <taxon>Enhydrobacter</taxon>
    </lineage>
</organism>
<keyword evidence="2 6" id="KW-0349">Heme</keyword>
<feature type="signal peptide" evidence="7">
    <location>
        <begin position="1"/>
        <end position="24"/>
    </location>
</feature>
<evidence type="ECO:0000313" key="10">
    <source>
        <dbReference type="Proteomes" id="UP000190092"/>
    </source>
</evidence>
<gene>
    <name evidence="9" type="ORF">SAMN02745126_06275</name>
</gene>
<dbReference type="InterPro" id="IPR009056">
    <property type="entry name" value="Cyt_c-like_dom"/>
</dbReference>
<evidence type="ECO:0000256" key="2">
    <source>
        <dbReference type="ARBA" id="ARBA00022617"/>
    </source>
</evidence>
<dbReference type="PRINTS" id="PR00604">
    <property type="entry name" value="CYTCHRMECIAB"/>
</dbReference>
<evidence type="ECO:0000256" key="3">
    <source>
        <dbReference type="ARBA" id="ARBA00022723"/>
    </source>
</evidence>
<keyword evidence="7" id="KW-0732">Signal</keyword>
<keyword evidence="1" id="KW-0813">Transport</keyword>
<dbReference type="AlphaFoldDB" id="A0A1T4THF0"/>
<dbReference type="InterPro" id="IPR036909">
    <property type="entry name" value="Cyt_c-like_dom_sf"/>
</dbReference>
<feature type="domain" description="Cytochrome c" evidence="8">
    <location>
        <begin position="27"/>
        <end position="125"/>
    </location>
</feature>
<dbReference type="Proteomes" id="UP000190092">
    <property type="component" value="Unassembled WGS sequence"/>
</dbReference>
<accession>A0A1T4THF0</accession>
<dbReference type="GO" id="GO:0009055">
    <property type="term" value="F:electron transfer activity"/>
    <property type="evidence" value="ECO:0007669"/>
    <property type="project" value="InterPro"/>
</dbReference>
<dbReference type="PROSITE" id="PS51007">
    <property type="entry name" value="CYTC"/>
    <property type="match status" value="1"/>
</dbReference>
<dbReference type="Gene3D" id="1.10.760.10">
    <property type="entry name" value="Cytochrome c-like domain"/>
    <property type="match status" value="1"/>
</dbReference>
<reference evidence="10" key="1">
    <citation type="submission" date="2017-02" db="EMBL/GenBank/DDBJ databases">
        <authorList>
            <person name="Varghese N."/>
            <person name="Submissions S."/>
        </authorList>
    </citation>
    <scope>NUCLEOTIDE SEQUENCE [LARGE SCALE GENOMIC DNA]</scope>
    <source>
        <strain evidence="10">ATCC 27094</strain>
    </source>
</reference>
<evidence type="ECO:0000256" key="4">
    <source>
        <dbReference type="ARBA" id="ARBA00022982"/>
    </source>
</evidence>
<dbReference type="EMBL" id="FUWJ01000018">
    <property type="protein sequence ID" value="SKA39896.1"/>
    <property type="molecule type" value="Genomic_DNA"/>
</dbReference>
<dbReference type="PANTHER" id="PTHR11961">
    <property type="entry name" value="CYTOCHROME C"/>
    <property type="match status" value="1"/>
</dbReference>
<dbReference type="OrthoDB" id="9805828at2"/>
<name>A0A1T4THF0_9HYPH</name>
<dbReference type="STRING" id="225324.SAMN02745126_06275"/>
<protein>
    <submittedName>
        <fullName evidence="9">Cytochrome c</fullName>
    </submittedName>
</protein>
<dbReference type="GO" id="GO:0046872">
    <property type="term" value="F:metal ion binding"/>
    <property type="evidence" value="ECO:0007669"/>
    <property type="project" value="UniProtKB-KW"/>
</dbReference>
<evidence type="ECO:0000256" key="5">
    <source>
        <dbReference type="ARBA" id="ARBA00023004"/>
    </source>
</evidence>
<feature type="chain" id="PRO_5013092086" evidence="7">
    <location>
        <begin position="25"/>
        <end position="126"/>
    </location>
</feature>
<keyword evidence="3 6" id="KW-0479">Metal-binding</keyword>
<dbReference type="GO" id="GO:0020037">
    <property type="term" value="F:heme binding"/>
    <property type="evidence" value="ECO:0007669"/>
    <property type="project" value="InterPro"/>
</dbReference>
<evidence type="ECO:0000256" key="7">
    <source>
        <dbReference type="SAM" id="SignalP"/>
    </source>
</evidence>
<keyword evidence="10" id="KW-1185">Reference proteome</keyword>
<evidence type="ECO:0000256" key="6">
    <source>
        <dbReference type="PROSITE-ProRule" id="PRU00433"/>
    </source>
</evidence>
<keyword evidence="4" id="KW-0249">Electron transport</keyword>
<proteinExistence type="predicted"/>
<dbReference type="InterPro" id="IPR002327">
    <property type="entry name" value="Cyt_c_1A/1B"/>
</dbReference>